<accession>A0ABQ7FZZ2</accession>
<sequence>MDENVLKAFRELLSRLEVPANQENSVIVYVHPYRACCRWFAARRSTEILAAPSRPSSKPTRWWASCK</sequence>
<name>A0ABQ7FZZ2_DUNSA</name>
<keyword evidence="2" id="KW-1185">Reference proteome</keyword>
<evidence type="ECO:0000313" key="1">
    <source>
        <dbReference type="EMBL" id="KAF5827924.1"/>
    </source>
</evidence>
<dbReference type="EMBL" id="MU070398">
    <property type="protein sequence ID" value="KAF5827924.1"/>
    <property type="molecule type" value="Genomic_DNA"/>
</dbReference>
<gene>
    <name evidence="1" type="ORF">DUNSADRAFT_18528</name>
</gene>
<evidence type="ECO:0000313" key="2">
    <source>
        <dbReference type="Proteomes" id="UP000815325"/>
    </source>
</evidence>
<protein>
    <submittedName>
        <fullName evidence="1">Uncharacterized protein</fullName>
    </submittedName>
</protein>
<comment type="caution">
    <text evidence="1">The sequence shown here is derived from an EMBL/GenBank/DDBJ whole genome shotgun (WGS) entry which is preliminary data.</text>
</comment>
<reference evidence="1" key="1">
    <citation type="submission" date="2017-08" db="EMBL/GenBank/DDBJ databases">
        <authorList>
            <person name="Polle J.E."/>
            <person name="Barry K."/>
            <person name="Cushman J."/>
            <person name="Schmutz J."/>
            <person name="Tran D."/>
            <person name="Hathwaick L.T."/>
            <person name="Yim W.C."/>
            <person name="Jenkins J."/>
            <person name="Mckie-Krisberg Z.M."/>
            <person name="Prochnik S."/>
            <person name="Lindquist E."/>
            <person name="Dockter R.B."/>
            <person name="Adam C."/>
            <person name="Molina H."/>
            <person name="Bunkerborg J."/>
            <person name="Jin E."/>
            <person name="Buchheim M."/>
            <person name="Magnuson J."/>
        </authorList>
    </citation>
    <scope>NUCLEOTIDE SEQUENCE</scope>
    <source>
        <strain evidence="1">CCAP 19/18</strain>
    </source>
</reference>
<proteinExistence type="predicted"/>
<dbReference type="Proteomes" id="UP000815325">
    <property type="component" value="Unassembled WGS sequence"/>
</dbReference>
<organism evidence="1 2">
    <name type="scientific">Dunaliella salina</name>
    <name type="common">Green alga</name>
    <name type="synonym">Protococcus salinus</name>
    <dbReference type="NCBI Taxonomy" id="3046"/>
    <lineage>
        <taxon>Eukaryota</taxon>
        <taxon>Viridiplantae</taxon>
        <taxon>Chlorophyta</taxon>
        <taxon>core chlorophytes</taxon>
        <taxon>Chlorophyceae</taxon>
        <taxon>CS clade</taxon>
        <taxon>Chlamydomonadales</taxon>
        <taxon>Dunaliellaceae</taxon>
        <taxon>Dunaliella</taxon>
    </lineage>
</organism>